<reference evidence="2" key="1">
    <citation type="journal article" date="2022" name="Int. J. Syst. Evol. Microbiol.">
        <title>Pseudomonas aegrilactucae sp. nov. and Pseudomonas morbosilactucae sp. nov., pathogens causing bacterial rot of lettuce in Japan.</title>
        <authorList>
            <person name="Sawada H."/>
            <person name="Fujikawa T."/>
            <person name="Satou M."/>
        </authorList>
    </citation>
    <scope>NUCLEOTIDE SEQUENCE</scope>
    <source>
        <strain evidence="2">0166_1</strain>
    </source>
</reference>
<proteinExistence type="predicted"/>
<feature type="domain" description="Metallo-beta-lactamase" evidence="1">
    <location>
        <begin position="19"/>
        <end position="206"/>
    </location>
</feature>
<evidence type="ECO:0000313" key="2">
    <source>
        <dbReference type="EMBL" id="UGS38885.1"/>
    </source>
</evidence>
<gene>
    <name evidence="2" type="ORF">DSM104329_05316</name>
</gene>
<accession>A0A9E6Y2L7</accession>
<dbReference type="Pfam" id="PF00753">
    <property type="entry name" value="Lactamase_B"/>
    <property type="match status" value="1"/>
</dbReference>
<dbReference type="KEGG" id="sbae:DSM104329_05316"/>
<dbReference type="SUPFAM" id="SSF56281">
    <property type="entry name" value="Metallo-hydrolase/oxidoreductase"/>
    <property type="match status" value="1"/>
</dbReference>
<dbReference type="PANTHER" id="PTHR42951">
    <property type="entry name" value="METALLO-BETA-LACTAMASE DOMAIN-CONTAINING"/>
    <property type="match status" value="1"/>
</dbReference>
<protein>
    <recommendedName>
        <fullName evidence="1">Metallo-beta-lactamase domain-containing protein</fullName>
    </recommendedName>
</protein>
<sequence>MRVRALHPDVLVATSRFWQTTCTVLRGGDEAFVIDSPVLPDELDVLPAVLEQAGFPFSGLLATHGDWDHLLGRYAFPGAALGCAETTAARLTGEPGAAQRGLREFDDDHYVVRSGPLSLGQVEALPVPGKLELGDAGELELHPADGHTTDGMAIWMPWTGVLVCGDYLSPVEIPWLSEGASRDAYLATLARLEPLVAEAEWVVPGHGEPLDAQRAMALLREDRAYLEALGGPDEVTLPLARRTATQRRIHEENRRRVA</sequence>
<dbReference type="InterPro" id="IPR050855">
    <property type="entry name" value="NDM-1-like"/>
</dbReference>
<evidence type="ECO:0000259" key="1">
    <source>
        <dbReference type="SMART" id="SM00849"/>
    </source>
</evidence>
<keyword evidence="3" id="KW-1185">Reference proteome</keyword>
<dbReference type="AlphaFoldDB" id="A0A9E6Y2L7"/>
<dbReference type="Proteomes" id="UP001162834">
    <property type="component" value="Chromosome"/>
</dbReference>
<dbReference type="InterPro" id="IPR001279">
    <property type="entry name" value="Metallo-B-lactamas"/>
</dbReference>
<name>A0A9E6Y2L7_9ACTN</name>
<dbReference type="PANTHER" id="PTHR42951:SF4">
    <property type="entry name" value="ACYL-COENZYME A THIOESTERASE MBLAC2"/>
    <property type="match status" value="1"/>
</dbReference>
<dbReference type="Gene3D" id="3.60.15.10">
    <property type="entry name" value="Ribonuclease Z/Hydroxyacylglutathione hydrolase-like"/>
    <property type="match status" value="1"/>
</dbReference>
<organism evidence="2 3">
    <name type="scientific">Capillimicrobium parvum</name>
    <dbReference type="NCBI Taxonomy" id="2884022"/>
    <lineage>
        <taxon>Bacteria</taxon>
        <taxon>Bacillati</taxon>
        <taxon>Actinomycetota</taxon>
        <taxon>Thermoleophilia</taxon>
        <taxon>Solirubrobacterales</taxon>
        <taxon>Capillimicrobiaceae</taxon>
        <taxon>Capillimicrobium</taxon>
    </lineage>
</organism>
<evidence type="ECO:0000313" key="3">
    <source>
        <dbReference type="Proteomes" id="UP001162834"/>
    </source>
</evidence>
<dbReference type="SMART" id="SM00849">
    <property type="entry name" value="Lactamase_B"/>
    <property type="match status" value="1"/>
</dbReference>
<dbReference type="EMBL" id="CP087164">
    <property type="protein sequence ID" value="UGS38885.1"/>
    <property type="molecule type" value="Genomic_DNA"/>
</dbReference>
<dbReference type="RefSeq" id="WP_259312897.1">
    <property type="nucleotide sequence ID" value="NZ_CP087164.1"/>
</dbReference>
<dbReference type="InterPro" id="IPR036866">
    <property type="entry name" value="RibonucZ/Hydroxyglut_hydro"/>
</dbReference>